<evidence type="ECO:0000256" key="2">
    <source>
        <dbReference type="ARBA" id="ARBA00010617"/>
    </source>
</evidence>
<dbReference type="InterPro" id="IPR036396">
    <property type="entry name" value="Cyt_P450_sf"/>
</dbReference>
<comment type="similarity">
    <text evidence="2 8">Belongs to the cytochrome P450 family.</text>
</comment>
<dbReference type="InterPro" id="IPR017972">
    <property type="entry name" value="Cyt_P450_CS"/>
</dbReference>
<name>A0ABP9IGD0_9ACTN</name>
<dbReference type="PANTHER" id="PTHR46696:SF5">
    <property type="entry name" value="CYTOCHROME P450 BJ-1"/>
    <property type="match status" value="1"/>
</dbReference>
<dbReference type="CDD" id="cd11031">
    <property type="entry name" value="Cyp158A-like"/>
    <property type="match status" value="1"/>
</dbReference>
<evidence type="ECO:0000256" key="9">
    <source>
        <dbReference type="SAM" id="MobiDB-lite"/>
    </source>
</evidence>
<dbReference type="SUPFAM" id="SSF48264">
    <property type="entry name" value="Cytochrome P450"/>
    <property type="match status" value="1"/>
</dbReference>
<comment type="caution">
    <text evidence="10">The sequence shown here is derived from an EMBL/GenBank/DDBJ whole genome shotgun (WGS) entry which is preliminary data.</text>
</comment>
<dbReference type="Pfam" id="PF00067">
    <property type="entry name" value="p450"/>
    <property type="match status" value="2"/>
</dbReference>
<evidence type="ECO:0000313" key="10">
    <source>
        <dbReference type="EMBL" id="GAA4997442.1"/>
    </source>
</evidence>
<feature type="compositionally biased region" description="Basic and acidic residues" evidence="9">
    <location>
        <begin position="59"/>
        <end position="68"/>
    </location>
</feature>
<evidence type="ECO:0000256" key="3">
    <source>
        <dbReference type="ARBA" id="ARBA00022617"/>
    </source>
</evidence>
<evidence type="ECO:0000256" key="6">
    <source>
        <dbReference type="ARBA" id="ARBA00023004"/>
    </source>
</evidence>
<protein>
    <submittedName>
        <fullName evidence="10">Cytochrome P450</fullName>
    </submittedName>
</protein>
<evidence type="ECO:0000256" key="5">
    <source>
        <dbReference type="ARBA" id="ARBA00023002"/>
    </source>
</evidence>
<evidence type="ECO:0000313" key="11">
    <source>
        <dbReference type="Proteomes" id="UP001500610"/>
    </source>
</evidence>
<dbReference type="PROSITE" id="PS00086">
    <property type="entry name" value="CYTOCHROME_P450"/>
    <property type="match status" value="1"/>
</dbReference>
<dbReference type="PANTHER" id="PTHR46696">
    <property type="entry name" value="P450, PUTATIVE (EUROFUNG)-RELATED"/>
    <property type="match status" value="1"/>
</dbReference>
<dbReference type="EMBL" id="BAABIV010000018">
    <property type="protein sequence ID" value="GAA4997442.1"/>
    <property type="molecule type" value="Genomic_DNA"/>
</dbReference>
<comment type="cofactor">
    <cofactor evidence="1">
        <name>heme</name>
        <dbReference type="ChEBI" id="CHEBI:30413"/>
    </cofactor>
</comment>
<keyword evidence="3 8" id="KW-0349">Heme</keyword>
<dbReference type="PRINTS" id="PR00385">
    <property type="entry name" value="P450"/>
</dbReference>
<feature type="region of interest" description="Disordered" evidence="9">
    <location>
        <begin position="59"/>
        <end position="82"/>
    </location>
</feature>
<dbReference type="PRINTS" id="PR00463">
    <property type="entry name" value="EP450I"/>
</dbReference>
<accession>A0ABP9IGD0</accession>
<keyword evidence="11" id="KW-1185">Reference proteome</keyword>
<dbReference type="Proteomes" id="UP001500610">
    <property type="component" value="Unassembled WGS sequence"/>
</dbReference>
<sequence length="391" mass="43081">MAAQIQLPLDPPHPARPQRNLRALQKQAPVHRVSTAVGDPAWLVTGYQEIKQLLADPRLGRSHHDPENAARSGASELLDGPRGDYETEQKWIATMRSRLQPFFSAGHVKAMRPRVEALTGELLDRLEKQGPPADLAEALALLLPREVIGELLGVPAEERGLLDEWTTAVSDARDRERSRAGLAALHRYGHELAARKRAHPTQDVVSWLCEDGTLTDDQVAQLAMGVLFAGYETTATALCVGTALLLDSPEQWRALGEDPGLAPTAAEESVRVVSRLLPPVIRYTREDLEIAGAEVRRGELVMLDIYAATHDENVFPDPDRFDITREDNPHLCFGFGLRYCIGAPLARLELQSALAQLTARFPRMRLTVPVEDLTVRPGSFAAIPTSLPVTW</sequence>
<dbReference type="RefSeq" id="WP_226029866.1">
    <property type="nucleotide sequence ID" value="NZ_BAABIV010000018.1"/>
</dbReference>
<keyword evidence="7 8" id="KW-0503">Monooxygenase</keyword>
<evidence type="ECO:0000256" key="1">
    <source>
        <dbReference type="ARBA" id="ARBA00001971"/>
    </source>
</evidence>
<evidence type="ECO:0000256" key="4">
    <source>
        <dbReference type="ARBA" id="ARBA00022723"/>
    </source>
</evidence>
<dbReference type="Gene3D" id="1.10.630.10">
    <property type="entry name" value="Cytochrome P450"/>
    <property type="match status" value="1"/>
</dbReference>
<dbReference type="InterPro" id="IPR002401">
    <property type="entry name" value="Cyt_P450_E_grp-I"/>
</dbReference>
<evidence type="ECO:0000256" key="8">
    <source>
        <dbReference type="RuleBase" id="RU000461"/>
    </source>
</evidence>
<dbReference type="InterPro" id="IPR001128">
    <property type="entry name" value="Cyt_P450"/>
</dbReference>
<keyword evidence="5 8" id="KW-0560">Oxidoreductase</keyword>
<gene>
    <name evidence="10" type="ORF">GCM10023257_45300</name>
</gene>
<evidence type="ECO:0000256" key="7">
    <source>
        <dbReference type="ARBA" id="ARBA00023033"/>
    </source>
</evidence>
<keyword evidence="6 8" id="KW-0408">Iron</keyword>
<proteinExistence type="inferred from homology"/>
<organism evidence="10 11">
    <name type="scientific">Streptomyces hyderabadensis</name>
    <dbReference type="NCBI Taxonomy" id="598549"/>
    <lineage>
        <taxon>Bacteria</taxon>
        <taxon>Bacillati</taxon>
        <taxon>Actinomycetota</taxon>
        <taxon>Actinomycetes</taxon>
        <taxon>Kitasatosporales</taxon>
        <taxon>Streptomycetaceae</taxon>
        <taxon>Streptomyces</taxon>
    </lineage>
</organism>
<reference evidence="11" key="1">
    <citation type="journal article" date="2019" name="Int. J. Syst. Evol. Microbiol.">
        <title>The Global Catalogue of Microorganisms (GCM) 10K type strain sequencing project: providing services to taxonomists for standard genome sequencing and annotation.</title>
        <authorList>
            <consortium name="The Broad Institute Genomics Platform"/>
            <consortium name="The Broad Institute Genome Sequencing Center for Infectious Disease"/>
            <person name="Wu L."/>
            <person name="Ma J."/>
        </authorList>
    </citation>
    <scope>NUCLEOTIDE SEQUENCE [LARGE SCALE GENOMIC DNA]</scope>
    <source>
        <strain evidence="11">JCM 17657</strain>
    </source>
</reference>
<keyword evidence="4 8" id="KW-0479">Metal-binding</keyword>